<sequence>MAFKLRNWVGWGCEDGLNRSWGDMHMIIHDMRILLESRKIFIKLNVMFRYLGWDGMRPLCCSFGVWGMGGTTCTHHTTFGKREGEVRSIVGGSFGEGMVGWDILLLMYAMQGRYHDIFDWRWRACMGEGITMHESFGLGKGRNRMLHIEPMKRVAKAHNQSKRLEDLRGGYDMKNTSGKAAHLAWEVTTTSGKAAHYVDKAKDYTNSKRMHTAKRNGNPSYTPNGYGSSGFLALGCSSPLTINQQPLSGAKGRSEYPNLPTCGALGSSGSAPVTVIACLNPIMVTQTNQTPMDVTSSPKDSPRQQPAPAPQQPAPAPCQGGKDSPNQQPAPPDCPVPGAGSSDHSNDMGVDSGLADSMDVEVNVLNNNGIYGISDAQKQVILNCMRDFKYVQAEAVEEWSQGEWDFFADKCMEMGLDPENSILYPEEDSEIVDVEDIDGFDSVHAVSHLKKLGAYVDPVVSNASNRVDVGLVVGVGLCGKEAEGYKQLEGHLFFVWDLE</sequence>
<name>A0ACB8ZF15_9ASTR</name>
<protein>
    <submittedName>
        <fullName evidence="1">Uncharacterized protein</fullName>
    </submittedName>
</protein>
<gene>
    <name evidence="1" type="ORF">L1987_79573</name>
</gene>
<dbReference type="Proteomes" id="UP001056120">
    <property type="component" value="Linkage Group LG26"/>
</dbReference>
<proteinExistence type="predicted"/>
<dbReference type="EMBL" id="CM042043">
    <property type="protein sequence ID" value="KAI3696554.1"/>
    <property type="molecule type" value="Genomic_DNA"/>
</dbReference>
<accession>A0ACB8ZF15</accession>
<organism evidence="1 2">
    <name type="scientific">Smallanthus sonchifolius</name>
    <dbReference type="NCBI Taxonomy" id="185202"/>
    <lineage>
        <taxon>Eukaryota</taxon>
        <taxon>Viridiplantae</taxon>
        <taxon>Streptophyta</taxon>
        <taxon>Embryophyta</taxon>
        <taxon>Tracheophyta</taxon>
        <taxon>Spermatophyta</taxon>
        <taxon>Magnoliopsida</taxon>
        <taxon>eudicotyledons</taxon>
        <taxon>Gunneridae</taxon>
        <taxon>Pentapetalae</taxon>
        <taxon>asterids</taxon>
        <taxon>campanulids</taxon>
        <taxon>Asterales</taxon>
        <taxon>Asteraceae</taxon>
        <taxon>Asteroideae</taxon>
        <taxon>Heliantheae alliance</taxon>
        <taxon>Millerieae</taxon>
        <taxon>Smallanthus</taxon>
    </lineage>
</organism>
<reference evidence="1 2" key="2">
    <citation type="journal article" date="2022" name="Mol. Ecol. Resour.">
        <title>The genomes of chicory, endive, great burdock and yacon provide insights into Asteraceae paleo-polyploidization history and plant inulin production.</title>
        <authorList>
            <person name="Fan W."/>
            <person name="Wang S."/>
            <person name="Wang H."/>
            <person name="Wang A."/>
            <person name="Jiang F."/>
            <person name="Liu H."/>
            <person name="Zhao H."/>
            <person name="Xu D."/>
            <person name="Zhang Y."/>
        </authorList>
    </citation>
    <scope>NUCLEOTIDE SEQUENCE [LARGE SCALE GENOMIC DNA]</scope>
    <source>
        <strain evidence="2">cv. Yunnan</strain>
        <tissue evidence="1">Leaves</tissue>
    </source>
</reference>
<evidence type="ECO:0000313" key="2">
    <source>
        <dbReference type="Proteomes" id="UP001056120"/>
    </source>
</evidence>
<comment type="caution">
    <text evidence="1">The sequence shown here is derived from an EMBL/GenBank/DDBJ whole genome shotgun (WGS) entry which is preliminary data.</text>
</comment>
<keyword evidence="2" id="KW-1185">Reference proteome</keyword>
<reference evidence="2" key="1">
    <citation type="journal article" date="2022" name="Mol. Ecol. Resour.">
        <title>The genomes of chicory, endive, great burdock and yacon provide insights into Asteraceae palaeo-polyploidization history and plant inulin production.</title>
        <authorList>
            <person name="Fan W."/>
            <person name="Wang S."/>
            <person name="Wang H."/>
            <person name="Wang A."/>
            <person name="Jiang F."/>
            <person name="Liu H."/>
            <person name="Zhao H."/>
            <person name="Xu D."/>
            <person name="Zhang Y."/>
        </authorList>
    </citation>
    <scope>NUCLEOTIDE SEQUENCE [LARGE SCALE GENOMIC DNA]</scope>
    <source>
        <strain evidence="2">cv. Yunnan</strain>
    </source>
</reference>
<evidence type="ECO:0000313" key="1">
    <source>
        <dbReference type="EMBL" id="KAI3696554.1"/>
    </source>
</evidence>